<evidence type="ECO:0000256" key="2">
    <source>
        <dbReference type="ARBA" id="ARBA00022679"/>
    </source>
</evidence>
<dbReference type="Proteomes" id="UP000014977">
    <property type="component" value="Unassembled WGS sequence"/>
</dbReference>
<accession>S7U4E6</accession>
<comment type="caution">
    <text evidence="6">The sequence shown here is derived from an EMBL/GenBank/DDBJ whole genome shotgun (WGS) entry which is preliminary data.</text>
</comment>
<feature type="binding site" evidence="4">
    <location>
        <position position="181"/>
    </location>
    <ligand>
        <name>substrate</name>
    </ligand>
</feature>
<dbReference type="STRING" id="897.B2D07_04280"/>
<evidence type="ECO:0000256" key="1">
    <source>
        <dbReference type="ARBA" id="ARBA00010401"/>
    </source>
</evidence>
<dbReference type="InterPro" id="IPR016267">
    <property type="entry name" value="UDPGP_trans"/>
</dbReference>
<organism evidence="6 7">
    <name type="scientific">Desulfococcus multivorans DSM 2059</name>
    <dbReference type="NCBI Taxonomy" id="1121405"/>
    <lineage>
        <taxon>Bacteria</taxon>
        <taxon>Pseudomonadati</taxon>
        <taxon>Thermodesulfobacteriota</taxon>
        <taxon>Desulfobacteria</taxon>
        <taxon>Desulfobacterales</taxon>
        <taxon>Desulfococcaceae</taxon>
        <taxon>Desulfococcus</taxon>
    </lineage>
</organism>
<feature type="binding site" evidence="5">
    <location>
        <position position="356"/>
    </location>
    <ligand>
        <name>UTP</name>
        <dbReference type="ChEBI" id="CHEBI:46398"/>
    </ligand>
</feature>
<evidence type="ECO:0000313" key="6">
    <source>
        <dbReference type="EMBL" id="EPR44162.1"/>
    </source>
</evidence>
<dbReference type="Gene3D" id="3.90.550.10">
    <property type="entry name" value="Spore Coat Polysaccharide Biosynthesis Protein SpsA, Chain A"/>
    <property type="match status" value="1"/>
</dbReference>
<dbReference type="GO" id="GO:0003983">
    <property type="term" value="F:UTP:glucose-1-phosphate uridylyltransferase activity"/>
    <property type="evidence" value="ECO:0007669"/>
    <property type="project" value="InterPro"/>
</dbReference>
<dbReference type="PIRSF" id="PIRSF000806">
    <property type="entry name" value="UDPGP"/>
    <property type="match status" value="1"/>
</dbReference>
<name>S7U4E6_DESML</name>
<dbReference type="InterPro" id="IPR029044">
    <property type="entry name" value="Nucleotide-diphossugar_trans"/>
</dbReference>
<keyword evidence="2 6" id="KW-0808">Transferase</keyword>
<dbReference type="SUPFAM" id="SSF53448">
    <property type="entry name" value="Nucleotide-diphospho-sugar transferases"/>
    <property type="match status" value="1"/>
</dbReference>
<evidence type="ECO:0000256" key="3">
    <source>
        <dbReference type="ARBA" id="ARBA00022695"/>
    </source>
</evidence>
<comment type="similarity">
    <text evidence="1">Belongs to the UDPGP type 1 family.</text>
</comment>
<evidence type="ECO:0000256" key="4">
    <source>
        <dbReference type="PIRSR" id="PIRSR000806-1"/>
    </source>
</evidence>
<evidence type="ECO:0000256" key="5">
    <source>
        <dbReference type="PIRSR" id="PIRSR000806-2"/>
    </source>
</evidence>
<sequence>MRHAKSNHLPEFIDKMRRAGLAPIVIDTFAHYYDKVLTGETGMISDAEIEALKETEIPRYEELAAYENVGQKAFPRSVRIILNGGLGTSMGLTGPKSLLPVKNGRSFLELLIRQSERQGVVLALMNSFSTHEATLAALDRIAPAHPPLCFLQHKFPKILQAGLGPAEWPQNPELEWNPPGHGDIYTALETSGMLDRLLDAGITHAFISNSDNLGADMDERLLGYFVEKGLPFMMEAAKRTPADVKGGHLARARTGELLLRESAQCPDEELDAFRDIGRYRFFNTNNLWVDLTYLKTLITEKKGVRLPMILNPKHLDPRDDDSPMVFQVETAMGAAISLFKDAAAVCVPRSRFFPVKKCNDLLVVRSDYVMPNDDDRMVLNPSRRSEDLKVSLDPAFYGMIDDFEARFPEGAPSLAACESLTVKGDVLFEAGVTIRGRVVITNPSTAQAVVRKGTVVEGDLTF</sequence>
<feature type="binding site" evidence="5">
    <location>
        <position position="180"/>
    </location>
    <ligand>
        <name>UTP</name>
        <dbReference type="ChEBI" id="CHEBI:46398"/>
    </ligand>
</feature>
<dbReference type="EMBL" id="ATHJ01000033">
    <property type="protein sequence ID" value="EPR44162.1"/>
    <property type="molecule type" value="Genomic_DNA"/>
</dbReference>
<feature type="binding site" evidence="5">
    <location>
        <position position="211"/>
    </location>
    <ligand>
        <name>UTP</name>
        <dbReference type="ChEBI" id="CHEBI:46398"/>
    </ligand>
</feature>
<dbReference type="InterPro" id="IPR002618">
    <property type="entry name" value="UDPGP_fam"/>
</dbReference>
<dbReference type="PATRIC" id="fig|1121405.3.peg.372"/>
<keyword evidence="3 6" id="KW-0548">Nucleotidyltransferase</keyword>
<keyword evidence="7" id="KW-1185">Reference proteome</keyword>
<feature type="binding site" evidence="5">
    <location>
        <position position="152"/>
    </location>
    <ligand>
        <name>UTP</name>
        <dbReference type="ChEBI" id="CHEBI:46398"/>
    </ligand>
</feature>
<dbReference type="AlphaFoldDB" id="S7U4E6"/>
<dbReference type="GO" id="GO:0006011">
    <property type="term" value="P:UDP-alpha-D-glucose metabolic process"/>
    <property type="evidence" value="ECO:0007669"/>
    <property type="project" value="InterPro"/>
</dbReference>
<proteinExistence type="inferred from homology"/>
<dbReference type="RefSeq" id="WP_020875408.1">
    <property type="nucleotide sequence ID" value="NZ_ATHJ01000033.1"/>
</dbReference>
<gene>
    <name evidence="6" type="ORF">dsmv_1112</name>
</gene>
<feature type="binding site" evidence="5">
    <location>
        <position position="96"/>
    </location>
    <ligand>
        <name>UTP</name>
        <dbReference type="ChEBI" id="CHEBI:46398"/>
    </ligand>
</feature>
<reference evidence="6 7" key="1">
    <citation type="journal article" date="2013" name="Genome Announc.">
        <title>Draft genome sequences for three mercury-methylating, sulfate-reducing bacteria.</title>
        <authorList>
            <person name="Brown S.D."/>
            <person name="Hurt R.A.Jr."/>
            <person name="Gilmour C.C."/>
            <person name="Elias D.A."/>
        </authorList>
    </citation>
    <scope>NUCLEOTIDE SEQUENCE [LARGE SCALE GENOMIC DNA]</scope>
    <source>
        <strain evidence="6 7">DSM 2059</strain>
    </source>
</reference>
<dbReference type="Gene3D" id="2.160.10.10">
    <property type="entry name" value="Hexapeptide repeat proteins"/>
    <property type="match status" value="1"/>
</dbReference>
<dbReference type="OrthoDB" id="9804758at2"/>
<evidence type="ECO:0000313" key="7">
    <source>
        <dbReference type="Proteomes" id="UP000014977"/>
    </source>
</evidence>
<protein>
    <submittedName>
        <fullName evidence="6">UTP--glucose-1-phosphate uridylyltransferase</fullName>
    </submittedName>
</protein>
<dbReference type="eggNOG" id="COG4284">
    <property type="taxonomic scope" value="Bacteria"/>
</dbReference>
<dbReference type="Pfam" id="PF01704">
    <property type="entry name" value="UDPGP"/>
    <property type="match status" value="1"/>
</dbReference>
<dbReference type="PANTHER" id="PTHR43511">
    <property type="match status" value="1"/>
</dbReference>